<feature type="binding site" evidence="7">
    <location>
        <position position="104"/>
    </location>
    <ligand>
        <name>carbamoyl phosphate</name>
        <dbReference type="ChEBI" id="CHEBI:58228"/>
    </ligand>
</feature>
<dbReference type="GO" id="GO:0019240">
    <property type="term" value="P:citrulline biosynthetic process"/>
    <property type="evidence" value="ECO:0007669"/>
    <property type="project" value="TreeGrafter"/>
</dbReference>
<organism evidence="11 12">
    <name type="scientific">Pseudofrankia inefficax (strain DSM 45817 / CECT 9037 / DDB 130130 / EuI1c)</name>
    <name type="common">Frankia inefficax</name>
    <dbReference type="NCBI Taxonomy" id="298654"/>
    <lineage>
        <taxon>Bacteria</taxon>
        <taxon>Bacillati</taxon>
        <taxon>Actinomycetota</taxon>
        <taxon>Actinomycetes</taxon>
        <taxon>Frankiales</taxon>
        <taxon>Frankiaceae</taxon>
        <taxon>Pseudofrankia</taxon>
    </lineage>
</organism>
<keyword evidence="7" id="KW-0963">Cytoplasm</keyword>
<dbReference type="PRINTS" id="PR00102">
    <property type="entry name" value="OTCASE"/>
</dbReference>
<feature type="binding site" evidence="7">
    <location>
        <begin position="266"/>
        <end position="267"/>
    </location>
    <ligand>
        <name>carbamoyl phosphate</name>
        <dbReference type="ChEBI" id="CHEBI:58228"/>
    </ligand>
</feature>
<keyword evidence="5 7" id="KW-0808">Transferase</keyword>
<sequence length="313" mass="33273">MTIRHFRLDTDLTPAEQAAVLDTADRLKAARRTSAHPRPLAGRSVALIFEKPSARTRVSFEVGVTELGGHPIVLDANTIGLGKRESIEDIAQVLSRYVDAIVIRTFGQDRVDRLAAAGTVPVVNALSDFTHPCQALADLQTVRDHLGTTRGVTLTYVGDGNNVAHSLLYAGAMAGAHVRICAPKGYEPDAGVVTRSARLAAGTGGSVEMLHDPAAAADGADVLYTDVWASMGQEADAANRVDVFRPYQLNEALIAAAKPTVKVMHCLPAHRGDEITDGAMDGPASVVFDQAENRLHAQKALLAFLFAELEAPQ</sequence>
<dbReference type="GO" id="GO:0005737">
    <property type="term" value="C:cytoplasm"/>
    <property type="evidence" value="ECO:0007669"/>
    <property type="project" value="UniProtKB-SubCell"/>
</dbReference>
<comment type="similarity">
    <text evidence="2 7">Belongs to the aspartate/ornithine carbamoyltransferase superfamily. OTCase family.</text>
</comment>
<dbReference type="Proteomes" id="UP000002484">
    <property type="component" value="Chromosome"/>
</dbReference>
<dbReference type="NCBIfam" id="TIGR00658">
    <property type="entry name" value="orni_carb_tr"/>
    <property type="match status" value="1"/>
</dbReference>
<evidence type="ECO:0000256" key="2">
    <source>
        <dbReference type="ARBA" id="ARBA00007805"/>
    </source>
</evidence>
<evidence type="ECO:0000256" key="5">
    <source>
        <dbReference type="ARBA" id="ARBA00022679"/>
    </source>
</evidence>
<feature type="binding site" evidence="7">
    <location>
        <begin position="230"/>
        <end position="231"/>
    </location>
    <ligand>
        <name>L-ornithine</name>
        <dbReference type="ChEBI" id="CHEBI:46911"/>
    </ligand>
</feature>
<feature type="domain" description="Aspartate/ornithine carbamoyltransferase carbamoyl-P binding" evidence="10">
    <location>
        <begin position="4"/>
        <end position="143"/>
    </location>
</feature>
<feature type="binding site" evidence="7">
    <location>
        <position position="226"/>
    </location>
    <ligand>
        <name>L-ornithine</name>
        <dbReference type="ChEBI" id="CHEBI:46911"/>
    </ligand>
</feature>
<evidence type="ECO:0000256" key="4">
    <source>
        <dbReference type="ARBA" id="ARBA00016634"/>
    </source>
</evidence>
<dbReference type="OrthoDB" id="9802587at2"/>
<gene>
    <name evidence="11" type="ordered locus">FraEuI1c_1716</name>
</gene>
<evidence type="ECO:0000259" key="10">
    <source>
        <dbReference type="Pfam" id="PF02729"/>
    </source>
</evidence>
<keyword evidence="12" id="KW-1185">Reference proteome</keyword>
<evidence type="ECO:0000256" key="6">
    <source>
        <dbReference type="ARBA" id="ARBA00048772"/>
    </source>
</evidence>
<dbReference type="InterPro" id="IPR006132">
    <property type="entry name" value="Asp/Orn_carbamoyltranf_P-bd"/>
</dbReference>
<dbReference type="EMBL" id="CP002299">
    <property type="protein sequence ID" value="ADP79773.1"/>
    <property type="molecule type" value="Genomic_DNA"/>
</dbReference>
<dbReference type="NCBIfam" id="NF001986">
    <property type="entry name" value="PRK00779.1"/>
    <property type="match status" value="1"/>
</dbReference>
<evidence type="ECO:0000313" key="11">
    <source>
        <dbReference type="EMBL" id="ADP79773.1"/>
    </source>
</evidence>
<feature type="binding site" evidence="7">
    <location>
        <position position="294"/>
    </location>
    <ligand>
        <name>carbamoyl phosphate</name>
        <dbReference type="ChEBI" id="CHEBI:58228"/>
    </ligand>
</feature>
<dbReference type="FunCoup" id="E3JA71">
    <property type="interactions" value="352"/>
</dbReference>
<dbReference type="Gene3D" id="3.40.50.1370">
    <property type="entry name" value="Aspartate/ornithine carbamoyltransferase"/>
    <property type="match status" value="2"/>
</dbReference>
<accession>E3JA71</accession>
<comment type="pathway">
    <text evidence="1">Amino-acid biosynthesis; L-arginine biosynthesis; L-arginine from L-ornithine and carbamoyl phosphate: step 1/3.</text>
</comment>
<dbReference type="AlphaFoldDB" id="E3JA71"/>
<dbReference type="SUPFAM" id="SSF53671">
    <property type="entry name" value="Aspartate/ornithine carbamoyltransferase"/>
    <property type="match status" value="1"/>
</dbReference>
<feature type="binding site" evidence="7">
    <location>
        <position position="162"/>
    </location>
    <ligand>
        <name>L-ornithine</name>
        <dbReference type="ChEBI" id="CHEBI:46911"/>
    </ligand>
</feature>
<evidence type="ECO:0000256" key="8">
    <source>
        <dbReference type="NCBIfam" id="TIGR00658"/>
    </source>
</evidence>
<dbReference type="FunFam" id="3.40.50.1370:FF:000008">
    <property type="entry name" value="Ornithine carbamoyltransferase"/>
    <property type="match status" value="1"/>
</dbReference>
<dbReference type="PRINTS" id="PR00100">
    <property type="entry name" value="AOTCASE"/>
</dbReference>
<protein>
    <recommendedName>
        <fullName evidence="4 8">Ornithine carbamoyltransferase</fullName>
        <ecNumber evidence="3 8">2.1.3.3</ecNumber>
    </recommendedName>
</protein>
<dbReference type="EC" id="2.1.3.3" evidence="3 8"/>
<dbReference type="InterPro" id="IPR036901">
    <property type="entry name" value="Asp/Orn_carbamoylTrfase_sf"/>
</dbReference>
<evidence type="ECO:0000256" key="1">
    <source>
        <dbReference type="ARBA" id="ARBA00004975"/>
    </source>
</evidence>
<dbReference type="PANTHER" id="PTHR45753:SF3">
    <property type="entry name" value="ORNITHINE TRANSCARBAMYLASE, MITOCHONDRIAL"/>
    <property type="match status" value="1"/>
</dbReference>
<dbReference type="PANTHER" id="PTHR45753">
    <property type="entry name" value="ORNITHINE CARBAMOYLTRANSFERASE, MITOCHONDRIAL"/>
    <property type="match status" value="1"/>
</dbReference>
<dbReference type="eggNOG" id="COG0078">
    <property type="taxonomic scope" value="Bacteria"/>
</dbReference>
<dbReference type="HAMAP" id="MF_01109">
    <property type="entry name" value="OTCase"/>
    <property type="match status" value="1"/>
</dbReference>
<evidence type="ECO:0000256" key="7">
    <source>
        <dbReference type="HAMAP-Rule" id="MF_01109"/>
    </source>
</evidence>
<evidence type="ECO:0000256" key="3">
    <source>
        <dbReference type="ARBA" id="ARBA00013007"/>
    </source>
</evidence>
<reference evidence="11 12" key="1">
    <citation type="submission" date="2010-10" db="EMBL/GenBank/DDBJ databases">
        <title>Complete sequence of Frankia sp. EuI1c.</title>
        <authorList>
            <consortium name="US DOE Joint Genome Institute"/>
            <person name="Lucas S."/>
            <person name="Copeland A."/>
            <person name="Lapidus A."/>
            <person name="Cheng J.-F."/>
            <person name="Bruce D."/>
            <person name="Goodwin L."/>
            <person name="Pitluck S."/>
            <person name="Chertkov O."/>
            <person name="Detter J.C."/>
            <person name="Han C."/>
            <person name="Tapia R."/>
            <person name="Land M."/>
            <person name="Hauser L."/>
            <person name="Jeffries C."/>
            <person name="Kyrpides N."/>
            <person name="Ivanova N."/>
            <person name="Mikhailova N."/>
            <person name="Beauchemin N."/>
            <person name="Sen A."/>
            <person name="Sur S.A."/>
            <person name="Gtari M."/>
            <person name="Wall L."/>
            <person name="Tisa L."/>
            <person name="Woyke T."/>
        </authorList>
    </citation>
    <scope>NUCLEOTIDE SEQUENCE [LARGE SCALE GENOMIC DNA]</scope>
    <source>
        <strain evidence="12">DSM 45817 / CECT 9037 / EuI1c</strain>
    </source>
</reference>
<dbReference type="Pfam" id="PF02729">
    <property type="entry name" value="OTCace_N"/>
    <property type="match status" value="1"/>
</dbReference>
<feature type="binding site" evidence="7">
    <location>
        <begin position="131"/>
        <end position="134"/>
    </location>
    <ligand>
        <name>carbamoyl phosphate</name>
        <dbReference type="ChEBI" id="CHEBI:58228"/>
    </ligand>
</feature>
<dbReference type="RefSeq" id="WP_013422892.1">
    <property type="nucleotide sequence ID" value="NC_014666.1"/>
</dbReference>
<evidence type="ECO:0000313" key="12">
    <source>
        <dbReference type="Proteomes" id="UP000002484"/>
    </source>
</evidence>
<dbReference type="InParanoid" id="E3JA71"/>
<dbReference type="STRING" id="298654.FraEuI1c_1716"/>
<comment type="caution">
    <text evidence="7">Lacks conserved residue(s) required for the propagation of feature annotation.</text>
</comment>
<feature type="domain" description="Aspartate/ornithine carbamoyltransferase Asp/Orn-binding" evidence="9">
    <location>
        <begin position="151"/>
        <end position="305"/>
    </location>
</feature>
<evidence type="ECO:0000259" key="9">
    <source>
        <dbReference type="Pfam" id="PF00185"/>
    </source>
</evidence>
<dbReference type="GO" id="GO:0004585">
    <property type="term" value="F:ornithine carbamoyltransferase activity"/>
    <property type="evidence" value="ECO:0007669"/>
    <property type="project" value="UniProtKB-UniRule"/>
</dbReference>
<dbReference type="InterPro" id="IPR002292">
    <property type="entry name" value="Orn/put_carbamltrans"/>
</dbReference>
<comment type="catalytic activity">
    <reaction evidence="6 7">
        <text>carbamoyl phosphate + L-ornithine = L-citrulline + phosphate + H(+)</text>
        <dbReference type="Rhea" id="RHEA:19513"/>
        <dbReference type="ChEBI" id="CHEBI:15378"/>
        <dbReference type="ChEBI" id="CHEBI:43474"/>
        <dbReference type="ChEBI" id="CHEBI:46911"/>
        <dbReference type="ChEBI" id="CHEBI:57743"/>
        <dbReference type="ChEBI" id="CHEBI:58228"/>
        <dbReference type="EC" id="2.1.3.3"/>
    </reaction>
</comment>
<dbReference type="Pfam" id="PF00185">
    <property type="entry name" value="OTCace"/>
    <property type="match status" value="1"/>
</dbReference>
<name>E3JA71_PSEI1</name>
<comment type="subcellular location">
    <subcellularLocation>
        <location evidence="7">Cytoplasm</location>
    </subcellularLocation>
</comment>
<dbReference type="KEGG" id="fri:FraEuI1c_1716"/>
<dbReference type="InterPro" id="IPR006130">
    <property type="entry name" value="Asp/Orn_carbamoylTrfase"/>
</dbReference>
<dbReference type="HOGENOM" id="CLU_043846_3_2_11"/>
<dbReference type="InterPro" id="IPR024904">
    <property type="entry name" value="OTCase_ArgI"/>
</dbReference>
<dbReference type="GO" id="GO:0016597">
    <property type="term" value="F:amino acid binding"/>
    <property type="evidence" value="ECO:0007669"/>
    <property type="project" value="InterPro"/>
</dbReference>
<dbReference type="InterPro" id="IPR006131">
    <property type="entry name" value="Asp_carbamoyltransf_Asp/Orn-bd"/>
</dbReference>
<proteinExistence type="inferred from homology"/>
<dbReference type="GO" id="GO:0042450">
    <property type="term" value="P:L-arginine biosynthetic process via ornithine"/>
    <property type="evidence" value="ECO:0007669"/>
    <property type="project" value="UniProtKB-UniRule"/>
</dbReference>